<dbReference type="EMBL" id="CP063767">
    <property type="protein sequence ID" value="QOY60566.1"/>
    <property type="molecule type" value="Genomic_DNA"/>
</dbReference>
<dbReference type="PANTHER" id="PTHR12110">
    <property type="entry name" value="HYDROXYPYRUVATE ISOMERASE"/>
    <property type="match status" value="1"/>
</dbReference>
<proteinExistence type="predicted"/>
<dbReference type="Gene3D" id="3.20.20.150">
    <property type="entry name" value="Divalent-metal-dependent TIM barrel enzymes"/>
    <property type="match status" value="1"/>
</dbReference>
<dbReference type="InterPro" id="IPR050312">
    <property type="entry name" value="IolE/XylAMocC-like"/>
</dbReference>
<dbReference type="KEGG" id="tio:INP52_09275"/>
<keyword evidence="3" id="KW-1185">Reference proteome</keyword>
<reference evidence="2 3" key="1">
    <citation type="submission" date="2020-10" db="EMBL/GenBank/DDBJ databases">
        <title>Olsenella immobilis sp.nov., isolated from the mud in a fermentation cellar used for the production of Chinese strong-flavoured liquor.</title>
        <authorList>
            <person name="Lu L."/>
        </authorList>
    </citation>
    <scope>NUCLEOTIDE SEQUENCE [LARGE SCALE GENOMIC DNA]</scope>
    <source>
        <strain evidence="2 3">LZLJ-2</strain>
    </source>
</reference>
<dbReference type="SUPFAM" id="SSF51658">
    <property type="entry name" value="Xylose isomerase-like"/>
    <property type="match status" value="1"/>
</dbReference>
<accession>A0A7S7M8E1</accession>
<dbReference type="InterPro" id="IPR013022">
    <property type="entry name" value="Xyl_isomerase-like_TIM-brl"/>
</dbReference>
<dbReference type="Pfam" id="PF01261">
    <property type="entry name" value="AP_endonuc_2"/>
    <property type="match status" value="1"/>
</dbReference>
<evidence type="ECO:0000313" key="3">
    <source>
        <dbReference type="Proteomes" id="UP000593735"/>
    </source>
</evidence>
<name>A0A7S7M8E1_9ACTN</name>
<feature type="domain" description="Xylose isomerase-like TIM barrel" evidence="1">
    <location>
        <begin position="34"/>
        <end position="276"/>
    </location>
</feature>
<evidence type="ECO:0000313" key="2">
    <source>
        <dbReference type="EMBL" id="QOY60566.1"/>
    </source>
</evidence>
<dbReference type="AlphaFoldDB" id="A0A7S7M8E1"/>
<gene>
    <name evidence="2" type="ORF">INP52_09275</name>
</gene>
<dbReference type="InterPro" id="IPR036237">
    <property type="entry name" value="Xyl_isomerase-like_sf"/>
</dbReference>
<organism evidence="2 3">
    <name type="scientific">Thermophilibacter immobilis</name>
    <dbReference type="NCBI Taxonomy" id="2779519"/>
    <lineage>
        <taxon>Bacteria</taxon>
        <taxon>Bacillati</taxon>
        <taxon>Actinomycetota</taxon>
        <taxon>Coriobacteriia</taxon>
        <taxon>Coriobacteriales</taxon>
        <taxon>Atopobiaceae</taxon>
        <taxon>Thermophilibacter</taxon>
    </lineage>
</organism>
<protein>
    <submittedName>
        <fullName evidence="2">TIM barrel protein</fullName>
    </submittedName>
</protein>
<dbReference type="Proteomes" id="UP000593735">
    <property type="component" value="Chromosome"/>
</dbReference>
<sequence>MFIESDLGGPVKQKHIELVAMNHHYLFFELEDFFASAHECGFQSVELWTAPQHFFMDYQQNDPVTKITRLMDRYSIQVMGLCPEQTNPKPHNMAAKDPSIQERVYLYFTRAIDVAKEIGASQVLVTSGWAFYSEPLTEARKRSVEMLKRVSSYAERKSINLAMEALRAPESLIANSVEDLHSLIKKVDCPALKVCLDIGAMVAAGDTIQGYFDTFGSDVIHSHFVDCGERSLHLSLGDGERNIAQDIEEFARNEYRGVLSVECTDAQASYNPKAADARSMATYKRAYEAIDDGAHL</sequence>
<dbReference type="PANTHER" id="PTHR12110:SF53">
    <property type="entry name" value="BLR5974 PROTEIN"/>
    <property type="match status" value="1"/>
</dbReference>
<evidence type="ECO:0000259" key="1">
    <source>
        <dbReference type="Pfam" id="PF01261"/>
    </source>
</evidence>